<keyword evidence="3" id="KW-0560">Oxidoreductase</keyword>
<sequence length="360" mass="38201">MPDLLATPITKLFGIQHPILLAGMNVAAGPELAAAVSNAGGLGVIGGVGYTPDFLRQQIKNLKSYLKSPNLPFGIDLLLPQVGGSARKTNYDYTEGHLPELIDIICESGAKLFVSAIGVPPRWAVDKLHKAKIPVMNMVGAPKHVEKAIAAGVDIICAQGGEGGGHTGDVPTSILIPKVVDICRNHKSPLTGGPISVVAAGGIYDGRGLAMSLCMGADAVWVGTRFVCAKEAGAPPRHQQAIINAGYHDTIRTVIYTGRPMRVLKNEYIMEWEETKQDEIRELTSKGVVPAVHDVEERSKKGGDDADPSLMIKYRPLLMGQVAGAIMDIKPAKEIVDEMVTDAVKVLKGANGLIQTGSRL</sequence>
<dbReference type="Gene3D" id="3.20.20.70">
    <property type="entry name" value="Aldolase class I"/>
    <property type="match status" value="1"/>
</dbReference>
<keyword evidence="2" id="KW-0288">FMN</keyword>
<protein>
    <submittedName>
        <fullName evidence="4">Nitronate monooxygenase</fullName>
    </submittedName>
</protein>
<evidence type="ECO:0000313" key="5">
    <source>
        <dbReference type="Proteomes" id="UP000318582"/>
    </source>
</evidence>
<name>A0A507DW36_9FUNG</name>
<dbReference type="InterPro" id="IPR013785">
    <property type="entry name" value="Aldolase_TIM"/>
</dbReference>
<organism evidence="4 5">
    <name type="scientific">Powellomyces hirtus</name>
    <dbReference type="NCBI Taxonomy" id="109895"/>
    <lineage>
        <taxon>Eukaryota</taxon>
        <taxon>Fungi</taxon>
        <taxon>Fungi incertae sedis</taxon>
        <taxon>Chytridiomycota</taxon>
        <taxon>Chytridiomycota incertae sedis</taxon>
        <taxon>Chytridiomycetes</taxon>
        <taxon>Spizellomycetales</taxon>
        <taxon>Powellomycetaceae</taxon>
        <taxon>Powellomyces</taxon>
    </lineage>
</organism>
<evidence type="ECO:0000256" key="2">
    <source>
        <dbReference type="ARBA" id="ARBA00022643"/>
    </source>
</evidence>
<dbReference type="Pfam" id="PF03060">
    <property type="entry name" value="NMO"/>
    <property type="match status" value="1"/>
</dbReference>
<gene>
    <name evidence="4" type="ORF">PhCBS80983_g05334</name>
</gene>
<dbReference type="GO" id="GO:0018580">
    <property type="term" value="F:nitronate monooxygenase activity"/>
    <property type="evidence" value="ECO:0007669"/>
    <property type="project" value="InterPro"/>
</dbReference>
<dbReference type="PANTHER" id="PTHR32332:SF31">
    <property type="entry name" value="2-NITROPROPANE DIOXYGENASE FAMILY, PUTATIVE (AFU_ORTHOLOGUE AFUA_2G09850)-RELATED"/>
    <property type="match status" value="1"/>
</dbReference>
<dbReference type="AlphaFoldDB" id="A0A507DW36"/>
<evidence type="ECO:0000313" key="4">
    <source>
        <dbReference type="EMBL" id="TPX55405.1"/>
    </source>
</evidence>
<dbReference type="EMBL" id="QEAQ01000111">
    <property type="protein sequence ID" value="TPX55405.1"/>
    <property type="molecule type" value="Genomic_DNA"/>
</dbReference>
<reference evidence="4 5" key="1">
    <citation type="journal article" date="2019" name="Sci. Rep.">
        <title>Comparative genomics of chytrid fungi reveal insights into the obligate biotrophic and pathogenic lifestyle of Synchytrium endobioticum.</title>
        <authorList>
            <person name="van de Vossenberg B.T.L.H."/>
            <person name="Warris S."/>
            <person name="Nguyen H.D.T."/>
            <person name="van Gent-Pelzer M.P.E."/>
            <person name="Joly D.L."/>
            <person name="van de Geest H.C."/>
            <person name="Bonants P.J.M."/>
            <person name="Smith D.S."/>
            <person name="Levesque C.A."/>
            <person name="van der Lee T.A.J."/>
        </authorList>
    </citation>
    <scope>NUCLEOTIDE SEQUENCE [LARGE SCALE GENOMIC DNA]</scope>
    <source>
        <strain evidence="4 5">CBS 809.83</strain>
    </source>
</reference>
<keyword evidence="1" id="KW-0285">Flavoprotein</keyword>
<dbReference type="STRING" id="109895.A0A507DW36"/>
<comment type="caution">
    <text evidence="4">The sequence shown here is derived from an EMBL/GenBank/DDBJ whole genome shotgun (WGS) entry which is preliminary data.</text>
</comment>
<evidence type="ECO:0000256" key="3">
    <source>
        <dbReference type="ARBA" id="ARBA00023002"/>
    </source>
</evidence>
<keyword evidence="4" id="KW-0503">Monooxygenase</keyword>
<dbReference type="SUPFAM" id="SSF51412">
    <property type="entry name" value="Inosine monophosphate dehydrogenase (IMPDH)"/>
    <property type="match status" value="1"/>
</dbReference>
<keyword evidence="5" id="KW-1185">Reference proteome</keyword>
<dbReference type="InterPro" id="IPR004136">
    <property type="entry name" value="NMO"/>
</dbReference>
<accession>A0A507DW36</accession>
<proteinExistence type="predicted"/>
<dbReference type="Proteomes" id="UP000318582">
    <property type="component" value="Unassembled WGS sequence"/>
</dbReference>
<dbReference type="CDD" id="cd04730">
    <property type="entry name" value="NPD_like"/>
    <property type="match status" value="1"/>
</dbReference>
<dbReference type="PANTHER" id="PTHR32332">
    <property type="entry name" value="2-NITROPROPANE DIOXYGENASE"/>
    <property type="match status" value="1"/>
</dbReference>
<evidence type="ECO:0000256" key="1">
    <source>
        <dbReference type="ARBA" id="ARBA00022630"/>
    </source>
</evidence>